<dbReference type="Proteomes" id="UP000663868">
    <property type="component" value="Unassembled WGS sequence"/>
</dbReference>
<feature type="non-terminal residue" evidence="3">
    <location>
        <position position="1"/>
    </location>
</feature>
<comment type="caution">
    <text evidence="3">The sequence shown here is derived from an EMBL/GenBank/DDBJ whole genome shotgun (WGS) entry which is preliminary data.</text>
</comment>
<evidence type="ECO:0000313" key="3">
    <source>
        <dbReference type="EMBL" id="CAF4283709.1"/>
    </source>
</evidence>
<feature type="domain" description="DUF4704" evidence="2">
    <location>
        <begin position="2"/>
        <end position="75"/>
    </location>
</feature>
<sequence length="257" mass="29261">MILLSCASRENRRIILQMSVWQEYLLGIAYIYPSNDRQVEVTDRVFELLKILLHHAIKFEFGGWRVWIDTLSILHGRVTKEDYYRKINKMVENMKDNDENDQKTPTESGTETPIDGHTVVTPTRSTSNRQVFNKSNQLPPFSISEYKYSPLHIRLLHSVFDSIETDVRAWKSDPTKPITDAINHADNQIFCVNVIHIISQMSDILCNACGGLLPLLASATSASHEAEVLENSEGLSPYNALKILKRVMSLADLFILS</sequence>
<organism evidence="3 4">
    <name type="scientific">Adineta steineri</name>
    <dbReference type="NCBI Taxonomy" id="433720"/>
    <lineage>
        <taxon>Eukaryota</taxon>
        <taxon>Metazoa</taxon>
        <taxon>Spiralia</taxon>
        <taxon>Gnathifera</taxon>
        <taxon>Rotifera</taxon>
        <taxon>Eurotatoria</taxon>
        <taxon>Bdelloidea</taxon>
        <taxon>Adinetida</taxon>
        <taxon>Adinetidae</taxon>
        <taxon>Adineta</taxon>
    </lineage>
</organism>
<accession>A0A820GT31</accession>
<evidence type="ECO:0000259" key="2">
    <source>
        <dbReference type="Pfam" id="PF15787"/>
    </source>
</evidence>
<dbReference type="EMBL" id="CAJOBB010012948">
    <property type="protein sequence ID" value="CAF4283709.1"/>
    <property type="molecule type" value="Genomic_DNA"/>
</dbReference>
<dbReference type="AlphaFoldDB" id="A0A820GT31"/>
<feature type="compositionally biased region" description="Basic and acidic residues" evidence="1">
    <location>
        <begin position="94"/>
        <end position="104"/>
    </location>
</feature>
<dbReference type="InterPro" id="IPR031570">
    <property type="entry name" value="NBEA/BDCP_DUF4704"/>
</dbReference>
<feature type="region of interest" description="Disordered" evidence="1">
    <location>
        <begin position="94"/>
        <end position="122"/>
    </location>
</feature>
<dbReference type="Pfam" id="PF15787">
    <property type="entry name" value="DUF4704"/>
    <property type="match status" value="1"/>
</dbReference>
<gene>
    <name evidence="3" type="ORF">KXQ929_LOCUS44589</name>
</gene>
<evidence type="ECO:0000313" key="4">
    <source>
        <dbReference type="Proteomes" id="UP000663868"/>
    </source>
</evidence>
<name>A0A820GT31_9BILA</name>
<proteinExistence type="predicted"/>
<reference evidence="3" key="1">
    <citation type="submission" date="2021-02" db="EMBL/GenBank/DDBJ databases">
        <authorList>
            <person name="Nowell W R."/>
        </authorList>
    </citation>
    <scope>NUCLEOTIDE SEQUENCE</scope>
</reference>
<evidence type="ECO:0000256" key="1">
    <source>
        <dbReference type="SAM" id="MobiDB-lite"/>
    </source>
</evidence>
<protein>
    <recommendedName>
        <fullName evidence="2">DUF4704 domain-containing protein</fullName>
    </recommendedName>
</protein>